<dbReference type="AlphaFoldDB" id="L1IYP7"/>
<dbReference type="KEGG" id="gtt:GUITHDRAFT_112693"/>
<evidence type="ECO:0000313" key="2">
    <source>
        <dbReference type="EMBL" id="EKX41222.1"/>
    </source>
</evidence>
<dbReference type="GeneID" id="17297825"/>
<accession>L1IYP7</accession>
<proteinExistence type="predicted"/>
<gene>
    <name evidence="2" type="ORF">GUITHDRAFT_112693</name>
</gene>
<evidence type="ECO:0000313" key="3">
    <source>
        <dbReference type="EnsemblProtists" id="EKX41222"/>
    </source>
</evidence>
<feature type="chain" id="PRO_5008770717" evidence="1">
    <location>
        <begin position="25"/>
        <end position="136"/>
    </location>
</feature>
<keyword evidence="1" id="KW-0732">Signal</keyword>
<dbReference type="EMBL" id="JH993025">
    <property type="protein sequence ID" value="EKX41222.1"/>
    <property type="molecule type" value="Genomic_DNA"/>
</dbReference>
<dbReference type="RefSeq" id="XP_005828202.1">
    <property type="nucleotide sequence ID" value="XM_005828145.1"/>
</dbReference>
<sequence>MQNQRSFKSIHATLFMLLSCLAYSSEVCIGSYRNEGLHARTGDWGRAQKTVVAEVGRVDLMRIRGGEAVTGRKLPPPSTDAEGEVVLDEEAKKFYETTMMAPTKRLVQLITTMKKEFVDLKTLMDVHRMMIHNQEK</sequence>
<dbReference type="PROSITE" id="PS51257">
    <property type="entry name" value="PROKAR_LIPOPROTEIN"/>
    <property type="match status" value="1"/>
</dbReference>
<dbReference type="HOGENOM" id="CLU_1879377_0_0_1"/>
<dbReference type="PaxDb" id="55529-EKX41222"/>
<dbReference type="Proteomes" id="UP000011087">
    <property type="component" value="Unassembled WGS sequence"/>
</dbReference>
<name>L1IYP7_GUITC</name>
<reference evidence="2 4" key="1">
    <citation type="journal article" date="2012" name="Nature">
        <title>Algal genomes reveal evolutionary mosaicism and the fate of nucleomorphs.</title>
        <authorList>
            <consortium name="DOE Joint Genome Institute"/>
            <person name="Curtis B.A."/>
            <person name="Tanifuji G."/>
            <person name="Burki F."/>
            <person name="Gruber A."/>
            <person name="Irimia M."/>
            <person name="Maruyama S."/>
            <person name="Arias M.C."/>
            <person name="Ball S.G."/>
            <person name="Gile G.H."/>
            <person name="Hirakawa Y."/>
            <person name="Hopkins J.F."/>
            <person name="Kuo A."/>
            <person name="Rensing S.A."/>
            <person name="Schmutz J."/>
            <person name="Symeonidi A."/>
            <person name="Elias M."/>
            <person name="Eveleigh R.J."/>
            <person name="Herman E.K."/>
            <person name="Klute M.J."/>
            <person name="Nakayama T."/>
            <person name="Obornik M."/>
            <person name="Reyes-Prieto A."/>
            <person name="Armbrust E.V."/>
            <person name="Aves S.J."/>
            <person name="Beiko R.G."/>
            <person name="Coutinho P."/>
            <person name="Dacks J.B."/>
            <person name="Durnford D.G."/>
            <person name="Fast N.M."/>
            <person name="Green B.R."/>
            <person name="Grisdale C.J."/>
            <person name="Hempel F."/>
            <person name="Henrissat B."/>
            <person name="Hoppner M.P."/>
            <person name="Ishida K."/>
            <person name="Kim E."/>
            <person name="Koreny L."/>
            <person name="Kroth P.G."/>
            <person name="Liu Y."/>
            <person name="Malik S.B."/>
            <person name="Maier U.G."/>
            <person name="McRose D."/>
            <person name="Mock T."/>
            <person name="Neilson J.A."/>
            <person name="Onodera N.T."/>
            <person name="Poole A.M."/>
            <person name="Pritham E.J."/>
            <person name="Richards T.A."/>
            <person name="Rocap G."/>
            <person name="Roy S.W."/>
            <person name="Sarai C."/>
            <person name="Schaack S."/>
            <person name="Shirato S."/>
            <person name="Slamovits C.H."/>
            <person name="Spencer D.F."/>
            <person name="Suzuki S."/>
            <person name="Worden A.Z."/>
            <person name="Zauner S."/>
            <person name="Barry K."/>
            <person name="Bell C."/>
            <person name="Bharti A.K."/>
            <person name="Crow J.A."/>
            <person name="Grimwood J."/>
            <person name="Kramer R."/>
            <person name="Lindquist E."/>
            <person name="Lucas S."/>
            <person name="Salamov A."/>
            <person name="McFadden G.I."/>
            <person name="Lane C.E."/>
            <person name="Keeling P.J."/>
            <person name="Gray M.W."/>
            <person name="Grigoriev I.V."/>
            <person name="Archibald J.M."/>
        </authorList>
    </citation>
    <scope>NUCLEOTIDE SEQUENCE</scope>
    <source>
        <strain evidence="2 4">CCMP2712</strain>
    </source>
</reference>
<reference evidence="3" key="3">
    <citation type="submission" date="2015-06" db="UniProtKB">
        <authorList>
            <consortium name="EnsemblProtists"/>
        </authorList>
    </citation>
    <scope>IDENTIFICATION</scope>
</reference>
<evidence type="ECO:0000256" key="1">
    <source>
        <dbReference type="SAM" id="SignalP"/>
    </source>
</evidence>
<organism evidence="2">
    <name type="scientific">Guillardia theta (strain CCMP2712)</name>
    <name type="common">Cryptophyte</name>
    <dbReference type="NCBI Taxonomy" id="905079"/>
    <lineage>
        <taxon>Eukaryota</taxon>
        <taxon>Cryptophyceae</taxon>
        <taxon>Pyrenomonadales</taxon>
        <taxon>Geminigeraceae</taxon>
        <taxon>Guillardia</taxon>
    </lineage>
</organism>
<protein>
    <submittedName>
        <fullName evidence="2 3">Uncharacterized protein</fullName>
    </submittedName>
</protein>
<reference evidence="4" key="2">
    <citation type="submission" date="2012-11" db="EMBL/GenBank/DDBJ databases">
        <authorList>
            <person name="Kuo A."/>
            <person name="Curtis B.A."/>
            <person name="Tanifuji G."/>
            <person name="Burki F."/>
            <person name="Gruber A."/>
            <person name="Irimia M."/>
            <person name="Maruyama S."/>
            <person name="Arias M.C."/>
            <person name="Ball S.G."/>
            <person name="Gile G.H."/>
            <person name="Hirakawa Y."/>
            <person name="Hopkins J.F."/>
            <person name="Rensing S.A."/>
            <person name="Schmutz J."/>
            <person name="Symeonidi A."/>
            <person name="Elias M."/>
            <person name="Eveleigh R.J."/>
            <person name="Herman E.K."/>
            <person name="Klute M.J."/>
            <person name="Nakayama T."/>
            <person name="Obornik M."/>
            <person name="Reyes-Prieto A."/>
            <person name="Armbrust E.V."/>
            <person name="Aves S.J."/>
            <person name="Beiko R.G."/>
            <person name="Coutinho P."/>
            <person name="Dacks J.B."/>
            <person name="Durnford D.G."/>
            <person name="Fast N.M."/>
            <person name="Green B.R."/>
            <person name="Grisdale C."/>
            <person name="Hempe F."/>
            <person name="Henrissat B."/>
            <person name="Hoppner M.P."/>
            <person name="Ishida K.-I."/>
            <person name="Kim E."/>
            <person name="Koreny L."/>
            <person name="Kroth P.G."/>
            <person name="Liu Y."/>
            <person name="Malik S.-B."/>
            <person name="Maier U.G."/>
            <person name="McRose D."/>
            <person name="Mock T."/>
            <person name="Neilson J.A."/>
            <person name="Onodera N.T."/>
            <person name="Poole A.M."/>
            <person name="Pritham E.J."/>
            <person name="Richards T.A."/>
            <person name="Rocap G."/>
            <person name="Roy S.W."/>
            <person name="Sarai C."/>
            <person name="Schaack S."/>
            <person name="Shirato S."/>
            <person name="Slamovits C.H."/>
            <person name="Spencer D.F."/>
            <person name="Suzuki S."/>
            <person name="Worden A.Z."/>
            <person name="Zauner S."/>
            <person name="Barry K."/>
            <person name="Bell C."/>
            <person name="Bharti A.K."/>
            <person name="Crow J.A."/>
            <person name="Grimwood J."/>
            <person name="Kramer R."/>
            <person name="Lindquist E."/>
            <person name="Lucas S."/>
            <person name="Salamov A."/>
            <person name="McFadden G.I."/>
            <person name="Lane C.E."/>
            <person name="Keeling P.J."/>
            <person name="Gray M.W."/>
            <person name="Grigoriev I.V."/>
            <person name="Archibald J.M."/>
        </authorList>
    </citation>
    <scope>NUCLEOTIDE SEQUENCE</scope>
    <source>
        <strain evidence="4">CCMP2712</strain>
    </source>
</reference>
<dbReference type="EnsemblProtists" id="EKX41222">
    <property type="protein sequence ID" value="EKX41222"/>
    <property type="gene ID" value="GUITHDRAFT_112693"/>
</dbReference>
<feature type="signal peptide" evidence="1">
    <location>
        <begin position="1"/>
        <end position="24"/>
    </location>
</feature>
<evidence type="ECO:0000313" key="4">
    <source>
        <dbReference type="Proteomes" id="UP000011087"/>
    </source>
</evidence>
<keyword evidence="4" id="KW-1185">Reference proteome</keyword>